<gene>
    <name evidence="1" type="ORF">L3X37_01560</name>
</gene>
<comment type="caution">
    <text evidence="1">The sequence shown here is derived from an EMBL/GenBank/DDBJ whole genome shotgun (WGS) entry which is preliminary data.</text>
</comment>
<dbReference type="EMBL" id="JAKKDU010000002">
    <property type="protein sequence ID" value="MCF7567051.1"/>
    <property type="molecule type" value="Genomic_DNA"/>
</dbReference>
<dbReference type="AlphaFoldDB" id="A0AAE3JLS3"/>
<protein>
    <submittedName>
        <fullName evidence="1">Uncharacterized protein</fullName>
    </submittedName>
</protein>
<reference evidence="1" key="1">
    <citation type="submission" date="2022-01" db="EMBL/GenBank/DDBJ databases">
        <title>Draft genome sequence of Sabulilitoribacter arenilitoris KCTC 52401.</title>
        <authorList>
            <person name="Oh J.-S."/>
        </authorList>
    </citation>
    <scope>NUCLEOTIDE SEQUENCE</scope>
    <source>
        <strain evidence="1">HMF6543</strain>
    </source>
</reference>
<proteinExistence type="predicted"/>
<evidence type="ECO:0000313" key="2">
    <source>
        <dbReference type="Proteomes" id="UP001199795"/>
    </source>
</evidence>
<name>A0AAE3JLS3_9FLAO</name>
<dbReference type="RefSeq" id="WP_237238415.1">
    <property type="nucleotide sequence ID" value="NZ_JAKKDU010000002.1"/>
</dbReference>
<evidence type="ECO:0000313" key="1">
    <source>
        <dbReference type="EMBL" id="MCF7567051.1"/>
    </source>
</evidence>
<keyword evidence="2" id="KW-1185">Reference proteome</keyword>
<organism evidence="1 2">
    <name type="scientific">Wocania arenilitoris</name>
    <dbReference type="NCBI Taxonomy" id="2044858"/>
    <lineage>
        <taxon>Bacteria</taxon>
        <taxon>Pseudomonadati</taxon>
        <taxon>Bacteroidota</taxon>
        <taxon>Flavobacteriia</taxon>
        <taxon>Flavobacteriales</taxon>
        <taxon>Flavobacteriaceae</taxon>
        <taxon>Wocania</taxon>
    </lineage>
</organism>
<dbReference type="Proteomes" id="UP001199795">
    <property type="component" value="Unassembled WGS sequence"/>
</dbReference>
<accession>A0AAE3JLS3</accession>
<sequence>MKNLVKLLLLVFHISYLKNKKGITISSGEHDLVFQDLAKTGMKAYHWLIV</sequence>